<dbReference type="Proteomes" id="UP000663671">
    <property type="component" value="Chromosome 1"/>
</dbReference>
<dbReference type="EMBL" id="CP069114">
    <property type="protein sequence ID" value="QSS64107.1"/>
    <property type="molecule type" value="Genomic_DNA"/>
</dbReference>
<accession>A0A8A1MJ20</accession>
<feature type="non-terminal residue" evidence="1">
    <location>
        <position position="103"/>
    </location>
</feature>
<dbReference type="VEuPathDB" id="FungiDB:I7I51_01169"/>
<sequence length="103" mass="11179">SASAITRRIPCADVAAVALSTSRSTHVHLADIHPLRLGNTTGLKSLCDEEPPEVDACDISKRSTANSRTDSKPVLRRELEGQRSIKVMCGLKRRLPTTMRAKG</sequence>
<evidence type="ECO:0000313" key="2">
    <source>
        <dbReference type="Proteomes" id="UP000663671"/>
    </source>
</evidence>
<dbReference type="AlphaFoldDB" id="A0A8A1MJ20"/>
<gene>
    <name evidence="1" type="ORF">I7I51_01169</name>
</gene>
<protein>
    <submittedName>
        <fullName evidence="1">Uncharacterized protein</fullName>
    </submittedName>
</protein>
<evidence type="ECO:0000313" key="1">
    <source>
        <dbReference type="EMBL" id="QSS64107.1"/>
    </source>
</evidence>
<proteinExistence type="predicted"/>
<name>A0A8A1MJ20_AJECA</name>
<reference evidence="1" key="1">
    <citation type="submission" date="2021-01" db="EMBL/GenBank/DDBJ databases">
        <title>Chromosome-level genome assembly of a human fungal pathogen reveals clustering of transcriptionally co-regulated genes.</title>
        <authorList>
            <person name="Voorhies M."/>
            <person name="Cohen S."/>
            <person name="Shea T.P."/>
            <person name="Petrus S."/>
            <person name="Munoz J.F."/>
            <person name="Poplawski S."/>
            <person name="Goldman W.E."/>
            <person name="Michael T."/>
            <person name="Cuomo C.A."/>
            <person name="Sil A."/>
            <person name="Beyhan S."/>
        </authorList>
    </citation>
    <scope>NUCLEOTIDE SEQUENCE</scope>
    <source>
        <strain evidence="1">WU24</strain>
    </source>
</reference>
<organism evidence="1 2">
    <name type="scientific">Ajellomyces capsulatus</name>
    <name type="common">Darling's disease fungus</name>
    <name type="synonym">Histoplasma capsulatum</name>
    <dbReference type="NCBI Taxonomy" id="5037"/>
    <lineage>
        <taxon>Eukaryota</taxon>
        <taxon>Fungi</taxon>
        <taxon>Dikarya</taxon>
        <taxon>Ascomycota</taxon>
        <taxon>Pezizomycotina</taxon>
        <taxon>Eurotiomycetes</taxon>
        <taxon>Eurotiomycetidae</taxon>
        <taxon>Onygenales</taxon>
        <taxon>Ajellomycetaceae</taxon>
        <taxon>Histoplasma</taxon>
    </lineage>
</organism>
<dbReference type="OrthoDB" id="4187550at2759"/>